<keyword evidence="7" id="KW-0325">Glycoprotein</keyword>
<dbReference type="AlphaFoldDB" id="A0A7R8YLC1"/>
<feature type="transmembrane region" description="Helical" evidence="8">
    <location>
        <begin position="386"/>
        <end position="409"/>
    </location>
</feature>
<keyword evidence="2" id="KW-1003">Cell membrane</keyword>
<name>A0A7R8YLC1_HERIL</name>
<evidence type="ECO:0000256" key="7">
    <source>
        <dbReference type="ARBA" id="ARBA00023180"/>
    </source>
</evidence>
<feature type="transmembrane region" description="Helical" evidence="8">
    <location>
        <begin position="353"/>
        <end position="374"/>
    </location>
</feature>
<keyword evidence="3 8" id="KW-0812">Transmembrane</keyword>
<keyword evidence="4 8" id="KW-1133">Transmembrane helix</keyword>
<dbReference type="FunCoup" id="A0A7R8YLC1">
    <property type="interactions" value="40"/>
</dbReference>
<organism evidence="9 10">
    <name type="scientific">Hermetia illucens</name>
    <name type="common">Black soldier fly</name>
    <dbReference type="NCBI Taxonomy" id="343691"/>
    <lineage>
        <taxon>Eukaryota</taxon>
        <taxon>Metazoa</taxon>
        <taxon>Ecdysozoa</taxon>
        <taxon>Arthropoda</taxon>
        <taxon>Hexapoda</taxon>
        <taxon>Insecta</taxon>
        <taxon>Pterygota</taxon>
        <taxon>Neoptera</taxon>
        <taxon>Endopterygota</taxon>
        <taxon>Diptera</taxon>
        <taxon>Brachycera</taxon>
        <taxon>Stratiomyomorpha</taxon>
        <taxon>Stratiomyidae</taxon>
        <taxon>Hermetiinae</taxon>
        <taxon>Hermetia</taxon>
    </lineage>
</organism>
<dbReference type="InParanoid" id="A0A7R8YLC1"/>
<evidence type="ECO:0000256" key="8">
    <source>
        <dbReference type="SAM" id="Phobius"/>
    </source>
</evidence>
<dbReference type="GO" id="GO:0005886">
    <property type="term" value="C:plasma membrane"/>
    <property type="evidence" value="ECO:0007669"/>
    <property type="project" value="UniProtKB-SubCell"/>
</dbReference>
<dbReference type="PANTHER" id="PTHR42643:SF41">
    <property type="entry name" value="IONOTROPIC RECEPTOR 20A-RELATED"/>
    <property type="match status" value="1"/>
</dbReference>
<dbReference type="OrthoDB" id="7912094at2759"/>
<comment type="subcellular location">
    <subcellularLocation>
        <location evidence="1">Cell membrane</location>
        <topology evidence="1">Multi-pass membrane protein</topology>
    </subcellularLocation>
</comment>
<protein>
    <recommendedName>
        <fullName evidence="11">Ionotropic receptor</fullName>
    </recommendedName>
</protein>
<dbReference type="EMBL" id="LR899009">
    <property type="protein sequence ID" value="CAD7076978.1"/>
    <property type="molecule type" value="Genomic_DNA"/>
</dbReference>
<dbReference type="OMA" id="LHECEER"/>
<keyword evidence="5 8" id="KW-0472">Membrane</keyword>
<evidence type="ECO:0000256" key="6">
    <source>
        <dbReference type="ARBA" id="ARBA00023170"/>
    </source>
</evidence>
<dbReference type="Gene3D" id="1.10.287.70">
    <property type="match status" value="1"/>
</dbReference>
<evidence type="ECO:0000313" key="9">
    <source>
        <dbReference type="EMBL" id="CAD7076978.1"/>
    </source>
</evidence>
<dbReference type="PANTHER" id="PTHR42643">
    <property type="entry name" value="IONOTROPIC RECEPTOR 20A-RELATED"/>
    <property type="match status" value="1"/>
</dbReference>
<accession>A0A7R8YLC1</accession>
<feature type="transmembrane region" description="Helical" evidence="8">
    <location>
        <begin position="499"/>
        <end position="516"/>
    </location>
</feature>
<sequence>MHSKVGFLLPCYPGLDTTFEMTNFVLTLIKTIVLSRVINNIQCNHDSILNFILNVESNTQFHSVAVTSPSSGGFPDLNFAKLKTPLIFLVDTSEEKAEPFLNSNVLFIVYMRSCSVLAPETILLYAKHMARHGKVLLVELEKEEMVDEICMEDTFKWFWKTGILRVVAIHQASQGSLQVFSYNPFPKMKVFKVTNWNHLYDDRLGNLQGYPIRSIISKELPRSFKYTNREGKEVLGGYTAKIFLAFLKKHNGTLLVIDIGDLDFVYGLSLITLAAEGKVDLLMNQFPCISTDVSCSYPTNQMKMVVLVPTAKPVKVSLYIVLPFEESVWVLLLCSVVILVVVYFFLTRISGRHVSFMEAFVSSIGVIIAIIPTMDYQRISWQSRVIFLLSVVFGVIMNNVYQSVLTSFYTTKIYEKQIETPEEVVEANLTILVNENDWLFLQFAIDSDRFRHQFRPIPYHEANKYRETYNTEFGNLMPDDKADRLLRQQMFFSRPLVRMLRYTMIRIPMVLFMPFYTPYEEAVSRVILQCQETGLLEKWLRDSTEEIMQAESVKRWMFFESKYKPLVLENFDCYWILWFIGLMLSFVIFIIECLLGLMRRNNGTN</sequence>
<evidence type="ECO:0000256" key="5">
    <source>
        <dbReference type="ARBA" id="ARBA00023136"/>
    </source>
</evidence>
<proteinExistence type="predicted"/>
<reference evidence="9 10" key="1">
    <citation type="submission" date="2020-11" db="EMBL/GenBank/DDBJ databases">
        <authorList>
            <person name="Wallbank WR R."/>
            <person name="Pardo Diaz C."/>
            <person name="Kozak K."/>
            <person name="Martin S."/>
            <person name="Jiggins C."/>
            <person name="Moest M."/>
            <person name="Warren A I."/>
            <person name="Generalovic N T."/>
            <person name="Byers J.R.P. K."/>
            <person name="Montejo-Kovacevich G."/>
            <person name="Yen C E."/>
        </authorList>
    </citation>
    <scope>NUCLEOTIDE SEQUENCE [LARGE SCALE GENOMIC DNA]</scope>
</reference>
<gene>
    <name evidence="9" type="ORF">HERILL_LOCUS357</name>
</gene>
<feature type="transmembrane region" description="Helical" evidence="8">
    <location>
        <begin position="575"/>
        <end position="597"/>
    </location>
</feature>
<keyword evidence="6" id="KW-0675">Receptor</keyword>
<evidence type="ECO:0000256" key="3">
    <source>
        <dbReference type="ARBA" id="ARBA00022692"/>
    </source>
</evidence>
<feature type="transmembrane region" description="Helical" evidence="8">
    <location>
        <begin position="328"/>
        <end position="346"/>
    </location>
</feature>
<evidence type="ECO:0008006" key="11">
    <source>
        <dbReference type="Google" id="ProtNLM"/>
    </source>
</evidence>
<evidence type="ECO:0000256" key="2">
    <source>
        <dbReference type="ARBA" id="ARBA00022475"/>
    </source>
</evidence>
<dbReference type="InterPro" id="IPR052192">
    <property type="entry name" value="Insect_Ionotropic_Sensory_Rcpt"/>
</dbReference>
<evidence type="ECO:0000256" key="4">
    <source>
        <dbReference type="ARBA" id="ARBA00022989"/>
    </source>
</evidence>
<evidence type="ECO:0000256" key="1">
    <source>
        <dbReference type="ARBA" id="ARBA00004651"/>
    </source>
</evidence>
<evidence type="ECO:0000313" key="10">
    <source>
        <dbReference type="Proteomes" id="UP000594454"/>
    </source>
</evidence>
<dbReference type="Proteomes" id="UP000594454">
    <property type="component" value="Chromosome 1"/>
</dbReference>
<keyword evidence="10" id="KW-1185">Reference proteome</keyword>